<reference evidence="1" key="1">
    <citation type="submission" date="2015-04" db="UniProtKB">
        <authorList>
            <consortium name="EnsemblPlants"/>
        </authorList>
    </citation>
    <scope>IDENTIFICATION</scope>
</reference>
<proteinExistence type="predicted"/>
<evidence type="ECO:0000313" key="1">
    <source>
        <dbReference type="EnsemblPlants" id="OGLUM03G26550.1"/>
    </source>
</evidence>
<evidence type="ECO:0000313" key="2">
    <source>
        <dbReference type="Proteomes" id="UP000026961"/>
    </source>
</evidence>
<dbReference type="Proteomes" id="UP000026961">
    <property type="component" value="Chromosome 3"/>
</dbReference>
<keyword evidence="2" id="KW-1185">Reference proteome</keyword>
<organism evidence="1">
    <name type="scientific">Oryza glumipatula</name>
    <dbReference type="NCBI Taxonomy" id="40148"/>
    <lineage>
        <taxon>Eukaryota</taxon>
        <taxon>Viridiplantae</taxon>
        <taxon>Streptophyta</taxon>
        <taxon>Embryophyta</taxon>
        <taxon>Tracheophyta</taxon>
        <taxon>Spermatophyta</taxon>
        <taxon>Magnoliopsida</taxon>
        <taxon>Liliopsida</taxon>
        <taxon>Poales</taxon>
        <taxon>Poaceae</taxon>
        <taxon>BOP clade</taxon>
        <taxon>Oryzoideae</taxon>
        <taxon>Oryzeae</taxon>
        <taxon>Oryzinae</taxon>
        <taxon>Oryza</taxon>
    </lineage>
</organism>
<dbReference type="AlphaFoldDB" id="A0A0D9ZAF8"/>
<dbReference type="EnsemblPlants" id="OGLUM03G26550.1">
    <property type="protein sequence ID" value="OGLUM03G26550.1"/>
    <property type="gene ID" value="OGLUM03G26550"/>
</dbReference>
<sequence length="105" mass="11314">MAELDLELAGDKRWLVWGGHWSSASGESEQRMFSGGGACRAIDWMYPKGCMHGAHRSSDALRVDLGSDVDAEDVPAAAEIGMATVTTTIRTPGCQEKEWNGSKTI</sequence>
<accession>A0A0D9ZAF8</accession>
<reference evidence="1" key="2">
    <citation type="submission" date="2018-05" db="EMBL/GenBank/DDBJ databases">
        <title>OgluRS3 (Oryza glumaepatula Reference Sequence Version 3).</title>
        <authorList>
            <person name="Zhang J."/>
            <person name="Kudrna D."/>
            <person name="Lee S."/>
            <person name="Talag J."/>
            <person name="Welchert J."/>
            <person name="Wing R.A."/>
        </authorList>
    </citation>
    <scope>NUCLEOTIDE SEQUENCE [LARGE SCALE GENOMIC DNA]</scope>
</reference>
<protein>
    <submittedName>
        <fullName evidence="1">Uncharacterized protein</fullName>
    </submittedName>
</protein>
<name>A0A0D9ZAF8_9ORYZ</name>
<dbReference type="HOGENOM" id="CLU_177292_0_0_1"/>
<dbReference type="Gramene" id="OGLUM03G26550.1">
    <property type="protein sequence ID" value="OGLUM03G26550.1"/>
    <property type="gene ID" value="OGLUM03G26550"/>
</dbReference>